<dbReference type="InterPro" id="IPR014722">
    <property type="entry name" value="Rib_uL2_dom2"/>
</dbReference>
<reference evidence="4 5" key="1">
    <citation type="submission" date="2020-10" db="EMBL/GenBank/DDBJ databases">
        <title>The Coptis chinensis genome and diversification of protoberbering-type alkaloids.</title>
        <authorList>
            <person name="Wang B."/>
            <person name="Shu S."/>
            <person name="Song C."/>
            <person name="Liu Y."/>
        </authorList>
    </citation>
    <scope>NUCLEOTIDE SEQUENCE [LARGE SCALE GENOMIC DNA]</scope>
    <source>
        <strain evidence="4">HL-2020</strain>
        <tissue evidence="4">Leaf</tissue>
    </source>
</reference>
<proteinExistence type="predicted"/>
<sequence>MPFKRYVKIGRVALVNYGKDYGRPRSLVDAPRYGEEPNEFQETLVNVISRLTLVEYQKEVSRLRPWRPEFYHVLLDVKNKWEKSSPSGKLIVRKRRASLNDFDRFKLMVAKIKDIFVFLGRFVHLQKSRSGR</sequence>
<dbReference type="GO" id="GO:0042273">
    <property type="term" value="P:ribosomal large subunit biogenesis"/>
    <property type="evidence" value="ECO:0007669"/>
    <property type="project" value="TreeGrafter"/>
</dbReference>
<dbReference type="OrthoDB" id="1875589at2759"/>
<feature type="domain" description="Large ribosomal subunit protein eL14" evidence="3">
    <location>
        <begin position="76"/>
        <end position="113"/>
    </location>
</feature>
<organism evidence="4 5">
    <name type="scientific">Coptis chinensis</name>
    <dbReference type="NCBI Taxonomy" id="261450"/>
    <lineage>
        <taxon>Eukaryota</taxon>
        <taxon>Viridiplantae</taxon>
        <taxon>Streptophyta</taxon>
        <taxon>Embryophyta</taxon>
        <taxon>Tracheophyta</taxon>
        <taxon>Spermatophyta</taxon>
        <taxon>Magnoliopsida</taxon>
        <taxon>Ranunculales</taxon>
        <taxon>Ranunculaceae</taxon>
        <taxon>Coptidoideae</taxon>
        <taxon>Coptis</taxon>
    </lineage>
</organism>
<dbReference type="PANTHER" id="PTHR11127">
    <property type="entry name" value="60S RIBOSOMAL PROTEIN L14"/>
    <property type="match status" value="1"/>
</dbReference>
<dbReference type="Pfam" id="PF01929">
    <property type="entry name" value="Ribosomal_L14e"/>
    <property type="match status" value="1"/>
</dbReference>
<dbReference type="Gene3D" id="6.10.250.2270">
    <property type="match status" value="1"/>
</dbReference>
<keyword evidence="2" id="KW-0687">Ribonucleoprotein</keyword>
<dbReference type="Gene3D" id="2.30.30.30">
    <property type="match status" value="1"/>
</dbReference>
<evidence type="ECO:0000259" key="3">
    <source>
        <dbReference type="Pfam" id="PF01929"/>
    </source>
</evidence>
<dbReference type="InterPro" id="IPR002784">
    <property type="entry name" value="Ribosomal_eL14_dom"/>
</dbReference>
<accession>A0A835I4L6</accession>
<name>A0A835I4L6_9MAGN</name>
<protein>
    <recommendedName>
        <fullName evidence="3">Large ribosomal subunit protein eL14 domain-containing protein</fullName>
    </recommendedName>
</protein>
<comment type="caution">
    <text evidence="4">The sequence shown here is derived from an EMBL/GenBank/DDBJ whole genome shotgun (WGS) entry which is preliminary data.</text>
</comment>
<dbReference type="Proteomes" id="UP000631114">
    <property type="component" value="Unassembled WGS sequence"/>
</dbReference>
<gene>
    <name evidence="4" type="ORF">IFM89_032566</name>
</gene>
<dbReference type="GO" id="GO:0006412">
    <property type="term" value="P:translation"/>
    <property type="evidence" value="ECO:0007669"/>
    <property type="project" value="InterPro"/>
</dbReference>
<evidence type="ECO:0000256" key="1">
    <source>
        <dbReference type="ARBA" id="ARBA00022980"/>
    </source>
</evidence>
<dbReference type="GO" id="GO:0022625">
    <property type="term" value="C:cytosolic large ribosomal subunit"/>
    <property type="evidence" value="ECO:0007669"/>
    <property type="project" value="TreeGrafter"/>
</dbReference>
<dbReference type="EMBL" id="JADFTS010000004">
    <property type="protein sequence ID" value="KAF9611520.1"/>
    <property type="molecule type" value="Genomic_DNA"/>
</dbReference>
<dbReference type="InterPro" id="IPR039660">
    <property type="entry name" value="Ribosomal_eL14"/>
</dbReference>
<evidence type="ECO:0000256" key="2">
    <source>
        <dbReference type="ARBA" id="ARBA00023274"/>
    </source>
</evidence>
<keyword evidence="1" id="KW-0689">Ribosomal protein</keyword>
<dbReference type="AlphaFoldDB" id="A0A835I4L6"/>
<evidence type="ECO:0000313" key="4">
    <source>
        <dbReference type="EMBL" id="KAF9611520.1"/>
    </source>
</evidence>
<keyword evidence="5" id="KW-1185">Reference proteome</keyword>
<dbReference type="GO" id="GO:0003735">
    <property type="term" value="F:structural constituent of ribosome"/>
    <property type="evidence" value="ECO:0007669"/>
    <property type="project" value="InterPro"/>
</dbReference>
<dbReference type="PANTHER" id="PTHR11127:SF2">
    <property type="entry name" value="LARGE RIBOSOMAL SUBUNIT PROTEIN EL14"/>
    <property type="match status" value="1"/>
</dbReference>
<dbReference type="GO" id="GO:0003723">
    <property type="term" value="F:RNA binding"/>
    <property type="evidence" value="ECO:0007669"/>
    <property type="project" value="InterPro"/>
</dbReference>
<evidence type="ECO:0000313" key="5">
    <source>
        <dbReference type="Proteomes" id="UP000631114"/>
    </source>
</evidence>